<evidence type="ECO:0000259" key="5">
    <source>
        <dbReference type="PROSITE" id="PS51192"/>
    </source>
</evidence>
<keyword evidence="4" id="KW-0067">ATP-binding</keyword>
<accession>A0ABW8H1E4</accession>
<dbReference type="GO" id="GO:0004386">
    <property type="term" value="F:helicase activity"/>
    <property type="evidence" value="ECO:0007669"/>
    <property type="project" value="UniProtKB-KW"/>
</dbReference>
<dbReference type="InterPro" id="IPR001650">
    <property type="entry name" value="Helicase_C-like"/>
</dbReference>
<dbReference type="SMART" id="SM00487">
    <property type="entry name" value="DEXDc"/>
    <property type="match status" value="1"/>
</dbReference>
<dbReference type="RefSeq" id="WP_400355956.1">
    <property type="nucleotide sequence ID" value="NZ_JBIXLA010000010.1"/>
</dbReference>
<organism evidence="7 8">
    <name type="scientific">Pectobacterium jejuense</name>
    <dbReference type="NCBI Taxonomy" id="2974022"/>
    <lineage>
        <taxon>Bacteria</taxon>
        <taxon>Pseudomonadati</taxon>
        <taxon>Pseudomonadota</taxon>
        <taxon>Gammaproteobacteria</taxon>
        <taxon>Enterobacterales</taxon>
        <taxon>Pectobacteriaceae</taxon>
        <taxon>Pectobacterium</taxon>
    </lineage>
</organism>
<evidence type="ECO:0000313" key="7">
    <source>
        <dbReference type="EMBL" id="MFJ5515065.1"/>
    </source>
</evidence>
<evidence type="ECO:0000256" key="2">
    <source>
        <dbReference type="ARBA" id="ARBA00022801"/>
    </source>
</evidence>
<protein>
    <submittedName>
        <fullName evidence="7">Helicase-related protein</fullName>
    </submittedName>
</protein>
<keyword evidence="1" id="KW-0547">Nucleotide-binding</keyword>
<dbReference type="SUPFAM" id="SSF52540">
    <property type="entry name" value="P-loop containing nucleoside triphosphate hydrolases"/>
    <property type="match status" value="2"/>
</dbReference>
<dbReference type="PANTHER" id="PTHR47961">
    <property type="entry name" value="DNA POLYMERASE THETA, PUTATIVE (AFU_ORTHOLOGUE AFUA_1G05260)-RELATED"/>
    <property type="match status" value="1"/>
</dbReference>
<comment type="caution">
    <text evidence="7">The sequence shown here is derived from an EMBL/GenBank/DDBJ whole genome shotgun (WGS) entry which is preliminary data.</text>
</comment>
<dbReference type="InterPro" id="IPR014001">
    <property type="entry name" value="Helicase_ATP-bd"/>
</dbReference>
<evidence type="ECO:0000256" key="4">
    <source>
        <dbReference type="ARBA" id="ARBA00022840"/>
    </source>
</evidence>
<dbReference type="InterPro" id="IPR027417">
    <property type="entry name" value="P-loop_NTPase"/>
</dbReference>
<dbReference type="Pfam" id="PF00271">
    <property type="entry name" value="Helicase_C"/>
    <property type="match status" value="1"/>
</dbReference>
<evidence type="ECO:0000256" key="1">
    <source>
        <dbReference type="ARBA" id="ARBA00022741"/>
    </source>
</evidence>
<dbReference type="Pfam" id="PF00270">
    <property type="entry name" value="DEAD"/>
    <property type="match status" value="1"/>
</dbReference>
<dbReference type="PROSITE" id="PS51194">
    <property type="entry name" value="HELICASE_CTER"/>
    <property type="match status" value="1"/>
</dbReference>
<dbReference type="Gene3D" id="3.40.50.300">
    <property type="entry name" value="P-loop containing nucleotide triphosphate hydrolases"/>
    <property type="match status" value="2"/>
</dbReference>
<feature type="domain" description="Helicase C-terminal" evidence="6">
    <location>
        <begin position="292"/>
        <end position="474"/>
    </location>
</feature>
<feature type="domain" description="Helicase ATP-binding" evidence="5">
    <location>
        <begin position="112"/>
        <end position="234"/>
    </location>
</feature>
<sequence>MNYNYFKEQISNSSSLNEKEKFKLLSFILTLFLNRKTENIGREFTIRILEQSKYYNGFSIIIRSMVRKSGLFPYLKSEFKSLTLNEELLLSSYKPINRPDEFVFHSLQKKVYTYLIDKKNVVLSASTSVGKSAIVDSLVYSKVFNKIVIVVPTIALIDETRRRLSGLKESDFQVISHGSQKAHSKNLIYVLTQERVLERDDLENIDLFILDEFYKLNIDSDDDFRAITLNVAFSFLMKNSKQFYLIGPNIKSITGLSFLNDSYVFLSSDFSTVALNVYEYNLPLDSEVRTAKVIELLKSDESCTLIYCQSPQSTVRLANELLISDELNTRSSKNIDGNAFIEWIDENYHNNWIVSKALKNGIGIHHGALPRAIQQEMIKLFNSGEIKVLLCTSTIIEGVNTSAKNVIIYDRRNSNPVVSMFTYKNIQGRAGRMGRYFVGNVHCLEKRPEESDDDSDVVVASGVQSTDSPLNLLYGLDSDILTEDSRDRLLSFQENNLIPFEIFKKNTKYNPALISELASFIQGRMNGGWSNIMWSGIPNRSQTYFLCHCLLILESKSLSRARLGNIDDLVPVIIQYINSGSYGDFLKSKIEYYEYKSDISDTIDWLLAFLRNSIGHNIPYAISLTSQLIHSLCVSYGYKDSHDYGLIMHKMENYHLPGVYSALDEFGVPIQVVEKIVDNSFSELDLDTLLKEIKKGGYRNLKSIEKYFLGNLN</sequence>
<evidence type="ECO:0000259" key="6">
    <source>
        <dbReference type="PROSITE" id="PS51194"/>
    </source>
</evidence>
<gene>
    <name evidence="7" type="ORF">ACIPUH_19990</name>
</gene>
<dbReference type="SMART" id="SM00490">
    <property type="entry name" value="HELICc"/>
    <property type="match status" value="1"/>
</dbReference>
<dbReference type="PANTHER" id="PTHR47961:SF6">
    <property type="entry name" value="DNA-DIRECTED DNA POLYMERASE"/>
    <property type="match status" value="1"/>
</dbReference>
<dbReference type="Proteomes" id="UP001617702">
    <property type="component" value="Unassembled WGS sequence"/>
</dbReference>
<keyword evidence="8" id="KW-1185">Reference proteome</keyword>
<dbReference type="InterPro" id="IPR050474">
    <property type="entry name" value="Hel308_SKI2-like"/>
</dbReference>
<dbReference type="InterPro" id="IPR011545">
    <property type="entry name" value="DEAD/DEAH_box_helicase_dom"/>
</dbReference>
<name>A0ABW8H1E4_9GAMM</name>
<proteinExistence type="predicted"/>
<reference evidence="7 8" key="1">
    <citation type="submission" date="2024-10" db="EMBL/GenBank/DDBJ databases">
        <authorList>
            <person name="Lu C.-H."/>
        </authorList>
    </citation>
    <scope>NUCLEOTIDE SEQUENCE [LARGE SCALE GENOMIC DNA]</scope>
    <source>
        <strain evidence="7 8">22LXZD03-01</strain>
    </source>
</reference>
<dbReference type="PROSITE" id="PS51192">
    <property type="entry name" value="HELICASE_ATP_BIND_1"/>
    <property type="match status" value="1"/>
</dbReference>
<evidence type="ECO:0000313" key="8">
    <source>
        <dbReference type="Proteomes" id="UP001617702"/>
    </source>
</evidence>
<dbReference type="EMBL" id="JBIXLB010000011">
    <property type="protein sequence ID" value="MFJ5515065.1"/>
    <property type="molecule type" value="Genomic_DNA"/>
</dbReference>
<evidence type="ECO:0000256" key="3">
    <source>
        <dbReference type="ARBA" id="ARBA00022806"/>
    </source>
</evidence>
<keyword evidence="3 7" id="KW-0347">Helicase</keyword>
<keyword evidence="2" id="KW-0378">Hydrolase</keyword>